<evidence type="ECO:0000256" key="4">
    <source>
        <dbReference type="ARBA" id="ARBA00023319"/>
    </source>
</evidence>
<keyword evidence="1 6" id="KW-0732">Signal</keyword>
<dbReference type="PROSITE" id="PS50835">
    <property type="entry name" value="IG_LIKE"/>
    <property type="match status" value="6"/>
</dbReference>
<feature type="signal peptide" evidence="6">
    <location>
        <begin position="1"/>
        <end position="25"/>
    </location>
</feature>
<evidence type="ECO:0000256" key="3">
    <source>
        <dbReference type="ARBA" id="ARBA00023180"/>
    </source>
</evidence>
<evidence type="ECO:0000256" key="6">
    <source>
        <dbReference type="SAM" id="SignalP"/>
    </source>
</evidence>
<dbReference type="Pfam" id="PF07686">
    <property type="entry name" value="V-set"/>
    <property type="match status" value="6"/>
</dbReference>
<evidence type="ECO:0000259" key="7">
    <source>
        <dbReference type="PROSITE" id="PS50835"/>
    </source>
</evidence>
<keyword evidence="3" id="KW-0325">Glycoprotein</keyword>
<sequence>MFDFDSWPHISHSAMLLTLLMRITGAGIQEIKVTQPEKSVSVSPGESATLNCTVNILLPLGPVVWYKYAGRPWQIIYRFSGESFPRITNVTDTSNRMNMDFSIHISNVVAADAGTYYCVKLCKGTVDEVFQSGQGTMLYVRGAAMEELVVIQPQISVSVSPGESATLNCTATTWLPLGSIVWHRDAGQGRQLIYSFPGEVFSRITNVTDTSKRKNMDFTIRISNVIPTDAGTYYCVKIRKAIVDEEFQSGRGTVLYVREVPPEELKVIQPEESVSVSPGESATLTCTVTSLLPVGPIVWYRNAGQHRQLMYRFSGESFPRITNVTDASNRKNMDFSIRISNVTPADAGTYYCVKIQNSAVDEVFKSGGGTMLYVHEARPEELKVIQPEKSVSVSQGGSATLTCAVNSLLPVGPIVWYRNAGQHRQLVYRFSGEPFPRITNVTDTSNRKNMDFTIHISNVTYTDDGAATRELKVIQPEKSVSVAAGESATLNCTVTSFIPVGPMKWFRGTGQSRHLIYSFTGEKFPRVTNVTDTTKRNNLDFSICISNVTPTDSGTYYCVKYLRAESDKELHSGEGTVLYVLGTDTRELKVIQPEKSVSVAAGDSATLNCTVTSLLHAGPMKWFRGTGQSRHLIYSFTGEKFPRVTNVTDATKRNNLDFSIRIYNVTPTDSGTYYCVKYLRTESDKELHSGGGTVLYVLEKKMSDTTEVLVALFLGPKLLLVIGASAIYIRKKQKA</sequence>
<gene>
    <name evidence="8" type="ORF">H671_2g5999</name>
</gene>
<evidence type="ECO:0000313" key="9">
    <source>
        <dbReference type="Proteomes" id="UP000030759"/>
    </source>
</evidence>
<evidence type="ECO:0000256" key="2">
    <source>
        <dbReference type="ARBA" id="ARBA00023157"/>
    </source>
</evidence>
<feature type="domain" description="Ig-like" evidence="7">
    <location>
        <begin position="146"/>
        <end position="235"/>
    </location>
</feature>
<dbReference type="CDD" id="cd00099">
    <property type="entry name" value="IgV"/>
    <property type="match status" value="1"/>
</dbReference>
<feature type="domain" description="Ig-like" evidence="7">
    <location>
        <begin position="8"/>
        <end position="118"/>
    </location>
</feature>
<dbReference type="Proteomes" id="UP000030759">
    <property type="component" value="Unassembled WGS sequence"/>
</dbReference>
<dbReference type="Gene3D" id="2.60.40.10">
    <property type="entry name" value="Immunoglobulins"/>
    <property type="match status" value="6"/>
</dbReference>
<keyword evidence="4" id="KW-0393">Immunoglobulin domain</keyword>
<dbReference type="InterPro" id="IPR013106">
    <property type="entry name" value="Ig_V-set"/>
</dbReference>
<dbReference type="AlphaFoldDB" id="A0A061IL05"/>
<feature type="transmembrane region" description="Helical" evidence="5">
    <location>
        <begin position="708"/>
        <end position="729"/>
    </location>
</feature>
<feature type="domain" description="Ig-like" evidence="7">
    <location>
        <begin position="586"/>
        <end position="675"/>
    </location>
</feature>
<dbReference type="SUPFAM" id="SSF48726">
    <property type="entry name" value="Immunoglobulin"/>
    <property type="match status" value="6"/>
</dbReference>
<dbReference type="InterPro" id="IPR013783">
    <property type="entry name" value="Ig-like_fold"/>
</dbReference>
<evidence type="ECO:0000256" key="1">
    <source>
        <dbReference type="ARBA" id="ARBA00022729"/>
    </source>
</evidence>
<dbReference type="SMART" id="SM00409">
    <property type="entry name" value="IG"/>
    <property type="match status" value="6"/>
</dbReference>
<evidence type="ECO:0000256" key="5">
    <source>
        <dbReference type="SAM" id="Phobius"/>
    </source>
</evidence>
<keyword evidence="5" id="KW-1133">Transmembrane helix</keyword>
<proteinExistence type="predicted"/>
<dbReference type="SMART" id="SM00406">
    <property type="entry name" value="IGv"/>
    <property type="match status" value="5"/>
</dbReference>
<dbReference type="SMART" id="SM00408">
    <property type="entry name" value="IGc2"/>
    <property type="match status" value="6"/>
</dbReference>
<dbReference type="InterPro" id="IPR051755">
    <property type="entry name" value="Ig-like_CS_Receptor"/>
</dbReference>
<keyword evidence="2" id="KW-1015">Disulfide bond</keyword>
<feature type="chain" id="PRO_5001605401" evidence="6">
    <location>
        <begin position="26"/>
        <end position="735"/>
    </location>
</feature>
<name>A0A061IL05_CRIGR</name>
<keyword evidence="5" id="KW-0812">Transmembrane</keyword>
<dbReference type="InterPro" id="IPR007110">
    <property type="entry name" value="Ig-like_dom"/>
</dbReference>
<dbReference type="PANTHER" id="PTHR19971">
    <property type="entry name" value="SIGNAL-REGULATORY PROTEIN BETA"/>
    <property type="match status" value="1"/>
</dbReference>
<feature type="domain" description="Ig-like" evidence="7">
    <location>
        <begin position="436"/>
        <end position="558"/>
    </location>
</feature>
<dbReference type="InterPro" id="IPR003598">
    <property type="entry name" value="Ig_sub2"/>
</dbReference>
<feature type="domain" description="Ig-like" evidence="7">
    <location>
        <begin position="379"/>
        <end position="419"/>
    </location>
</feature>
<keyword evidence="8" id="KW-0675">Receptor</keyword>
<dbReference type="EMBL" id="KE667966">
    <property type="protein sequence ID" value="ERE84397.1"/>
    <property type="molecule type" value="Genomic_DNA"/>
</dbReference>
<feature type="domain" description="Ig-like" evidence="7">
    <location>
        <begin position="262"/>
        <end position="352"/>
    </location>
</feature>
<protein>
    <submittedName>
        <fullName evidence="8">Tyrosine-protein phosphatase non-receptor type substrate 1-like protein</fullName>
    </submittedName>
</protein>
<reference evidence="9" key="1">
    <citation type="journal article" date="2013" name="Nat. Biotechnol.">
        <title>Chinese hamster genome sequenced from sorted chromosomes.</title>
        <authorList>
            <person name="Brinkrolf K."/>
            <person name="Rupp O."/>
            <person name="Laux H."/>
            <person name="Kollin F."/>
            <person name="Ernst W."/>
            <person name="Linke B."/>
            <person name="Kofler R."/>
            <person name="Romand S."/>
            <person name="Hesse F."/>
            <person name="Budach W.E."/>
            <person name="Galosy S."/>
            <person name="Muller D."/>
            <person name="Noll T."/>
            <person name="Wienberg J."/>
            <person name="Jostock T."/>
            <person name="Leonard M."/>
            <person name="Grillari J."/>
            <person name="Tauch A."/>
            <person name="Goesmann A."/>
            <person name="Helk B."/>
            <person name="Mott J.E."/>
            <person name="Puhler A."/>
            <person name="Borth N."/>
        </authorList>
    </citation>
    <scope>NUCLEOTIDE SEQUENCE [LARGE SCALE GENOMIC DNA]</scope>
    <source>
        <strain evidence="9">17A/GY</strain>
    </source>
</reference>
<accession>A0A061IL05</accession>
<organism evidence="8 9">
    <name type="scientific">Cricetulus griseus</name>
    <name type="common">Chinese hamster</name>
    <name type="synonym">Cricetulus barabensis griseus</name>
    <dbReference type="NCBI Taxonomy" id="10029"/>
    <lineage>
        <taxon>Eukaryota</taxon>
        <taxon>Metazoa</taxon>
        <taxon>Chordata</taxon>
        <taxon>Craniata</taxon>
        <taxon>Vertebrata</taxon>
        <taxon>Euteleostomi</taxon>
        <taxon>Mammalia</taxon>
        <taxon>Eutheria</taxon>
        <taxon>Euarchontoglires</taxon>
        <taxon>Glires</taxon>
        <taxon>Rodentia</taxon>
        <taxon>Myomorpha</taxon>
        <taxon>Muroidea</taxon>
        <taxon>Cricetidae</taxon>
        <taxon>Cricetinae</taxon>
        <taxon>Cricetulus</taxon>
    </lineage>
</organism>
<dbReference type="FunFam" id="2.60.40.10:FF:000295">
    <property type="entry name" value="Tyrosine-protein phosphatase non-receptor type substrate 1"/>
    <property type="match status" value="6"/>
</dbReference>
<dbReference type="InterPro" id="IPR003599">
    <property type="entry name" value="Ig_sub"/>
</dbReference>
<keyword evidence="5" id="KW-0472">Membrane</keyword>
<dbReference type="InterPro" id="IPR036179">
    <property type="entry name" value="Ig-like_dom_sf"/>
</dbReference>
<evidence type="ECO:0000313" key="8">
    <source>
        <dbReference type="EMBL" id="ERE84397.1"/>
    </source>
</evidence>